<accession>A0A9D2SPJ8</accession>
<dbReference type="PANTHER" id="PTHR31339">
    <property type="entry name" value="PECTIN LYASE-RELATED"/>
    <property type="match status" value="1"/>
</dbReference>
<evidence type="ECO:0000313" key="6">
    <source>
        <dbReference type="EMBL" id="HJC22665.1"/>
    </source>
</evidence>
<protein>
    <submittedName>
        <fullName evidence="6">Glycoside hydrolase family 28 protein</fullName>
    </submittedName>
</protein>
<comment type="caution">
    <text evidence="6">The sequence shown here is derived from an EMBL/GenBank/DDBJ whole genome shotgun (WGS) entry which is preliminary data.</text>
</comment>
<dbReference type="CDD" id="cd00063">
    <property type="entry name" value="FN3"/>
    <property type="match status" value="1"/>
</dbReference>
<dbReference type="EMBL" id="DWWS01000013">
    <property type="protein sequence ID" value="HJC22665.1"/>
    <property type="molecule type" value="Genomic_DNA"/>
</dbReference>
<comment type="similarity">
    <text evidence="1 4">Belongs to the glycosyl hydrolase 28 family.</text>
</comment>
<gene>
    <name evidence="6" type="ORF">H9761_03035</name>
</gene>
<evidence type="ECO:0000256" key="4">
    <source>
        <dbReference type="RuleBase" id="RU361169"/>
    </source>
</evidence>
<dbReference type="InterPro" id="IPR036116">
    <property type="entry name" value="FN3_sf"/>
</dbReference>
<dbReference type="GO" id="GO:0004650">
    <property type="term" value="F:polygalacturonase activity"/>
    <property type="evidence" value="ECO:0007669"/>
    <property type="project" value="InterPro"/>
</dbReference>
<proteinExistence type="inferred from homology"/>
<evidence type="ECO:0000256" key="1">
    <source>
        <dbReference type="ARBA" id="ARBA00008834"/>
    </source>
</evidence>
<feature type="domain" description="Fibronectin type-III" evidence="5">
    <location>
        <begin position="1"/>
        <end position="85"/>
    </location>
</feature>
<sequence>MKLTLAPAARTDSSLAVVWEKPEDAHKIEEYILYLNGKEAARVQETDHTFENLEPDTEYTIRLGAVPKEGFLPQSNLVTARTRKKPQVFDVTGFGAVGDGKTLNTQAIQEAIDACAPGGMVYVPEGVFVTGALFLKSDMTLYVEKGGTLLGSGSPEDYPLMTCLYEGRKQLCHAALINTKEEGGRGHDITIAGCGTIDGNGSVLLKAELEAGKGRRGNLICLRNTDDIYMKDITVRQSPFWCVHMIYCSRISMNRVTINTKYDEKGNRYEGIFNGDGFDPDSCREVFLFHSDITSQDDCVAVKSGRDEEGRAVGLPSEKIRITNCRFHSGFGVAMGSEMAGGVRDVLVQDCTFTDSFSIASLKAPRGRGACIEKIRYESCRLVNRDESIKSSKWFKGALYLDCFYGEDEYDASAFQPVGETTSVIQDIELKNIELETKEGHAVYLVGLPESPARRICLENVTARGKWGLYAENVEGLLLKNVSVEAEEGDDVRMKRVKGVVIR</sequence>
<evidence type="ECO:0000256" key="2">
    <source>
        <dbReference type="ARBA" id="ARBA00022801"/>
    </source>
</evidence>
<evidence type="ECO:0000313" key="7">
    <source>
        <dbReference type="Proteomes" id="UP000823891"/>
    </source>
</evidence>
<dbReference type="PROSITE" id="PS50853">
    <property type="entry name" value="FN3"/>
    <property type="match status" value="1"/>
</dbReference>
<dbReference type="Pfam" id="PF12708">
    <property type="entry name" value="Pect-lyase_RHGA_epim"/>
    <property type="match status" value="1"/>
</dbReference>
<reference evidence="6" key="2">
    <citation type="submission" date="2021-04" db="EMBL/GenBank/DDBJ databases">
        <authorList>
            <person name="Gilroy R."/>
        </authorList>
    </citation>
    <scope>NUCLEOTIDE SEQUENCE</scope>
    <source>
        <strain evidence="6">USAMLcec2-132</strain>
    </source>
</reference>
<organism evidence="6 7">
    <name type="scientific">Candidatus Eisenbergiella merdavium</name>
    <dbReference type="NCBI Taxonomy" id="2838551"/>
    <lineage>
        <taxon>Bacteria</taxon>
        <taxon>Bacillati</taxon>
        <taxon>Bacillota</taxon>
        <taxon>Clostridia</taxon>
        <taxon>Lachnospirales</taxon>
        <taxon>Lachnospiraceae</taxon>
        <taxon>Eisenbergiella</taxon>
    </lineage>
</organism>
<dbReference type="PANTHER" id="PTHR31339:SF9">
    <property type="entry name" value="PLASMIN AND FIBRONECTIN-BINDING PROTEIN A"/>
    <property type="match status" value="1"/>
</dbReference>
<name>A0A9D2SPJ8_9FIRM</name>
<evidence type="ECO:0000259" key="5">
    <source>
        <dbReference type="PROSITE" id="PS50853"/>
    </source>
</evidence>
<dbReference type="GO" id="GO:0005975">
    <property type="term" value="P:carbohydrate metabolic process"/>
    <property type="evidence" value="ECO:0007669"/>
    <property type="project" value="InterPro"/>
</dbReference>
<dbReference type="SUPFAM" id="SSF49265">
    <property type="entry name" value="Fibronectin type III"/>
    <property type="match status" value="1"/>
</dbReference>
<dbReference type="InterPro" id="IPR000743">
    <property type="entry name" value="Glyco_hydro_28"/>
</dbReference>
<dbReference type="Gene3D" id="2.60.40.10">
    <property type="entry name" value="Immunoglobulins"/>
    <property type="match status" value="1"/>
</dbReference>
<dbReference type="Proteomes" id="UP000823891">
    <property type="component" value="Unassembled WGS sequence"/>
</dbReference>
<dbReference type="AlphaFoldDB" id="A0A9D2SPJ8"/>
<dbReference type="InterPro" id="IPR003961">
    <property type="entry name" value="FN3_dom"/>
</dbReference>
<dbReference type="InterPro" id="IPR051801">
    <property type="entry name" value="GH28_Enzymes"/>
</dbReference>
<dbReference type="Pfam" id="PF00295">
    <property type="entry name" value="Glyco_hydro_28"/>
    <property type="match status" value="1"/>
</dbReference>
<dbReference type="InterPro" id="IPR013783">
    <property type="entry name" value="Ig-like_fold"/>
</dbReference>
<evidence type="ECO:0000256" key="3">
    <source>
        <dbReference type="ARBA" id="ARBA00023295"/>
    </source>
</evidence>
<dbReference type="Gene3D" id="2.160.20.10">
    <property type="entry name" value="Single-stranded right-handed beta-helix, Pectin lyase-like"/>
    <property type="match status" value="1"/>
</dbReference>
<keyword evidence="3 4" id="KW-0326">Glycosidase</keyword>
<reference evidence="6" key="1">
    <citation type="journal article" date="2021" name="PeerJ">
        <title>Extensive microbial diversity within the chicken gut microbiome revealed by metagenomics and culture.</title>
        <authorList>
            <person name="Gilroy R."/>
            <person name="Ravi A."/>
            <person name="Getino M."/>
            <person name="Pursley I."/>
            <person name="Horton D.L."/>
            <person name="Alikhan N.F."/>
            <person name="Baker D."/>
            <person name="Gharbi K."/>
            <person name="Hall N."/>
            <person name="Watson M."/>
            <person name="Adriaenssens E.M."/>
            <person name="Foster-Nyarko E."/>
            <person name="Jarju S."/>
            <person name="Secka A."/>
            <person name="Antonio M."/>
            <person name="Oren A."/>
            <person name="Chaudhuri R.R."/>
            <person name="La Ragione R."/>
            <person name="Hildebrand F."/>
            <person name="Pallen M.J."/>
        </authorList>
    </citation>
    <scope>NUCLEOTIDE SEQUENCE</scope>
    <source>
        <strain evidence="6">USAMLcec2-132</strain>
    </source>
</reference>
<dbReference type="InterPro" id="IPR024535">
    <property type="entry name" value="RHGA/B-epi-like_pectate_lyase"/>
</dbReference>
<dbReference type="Pfam" id="PF00041">
    <property type="entry name" value="fn3"/>
    <property type="match status" value="1"/>
</dbReference>
<dbReference type="InterPro" id="IPR012334">
    <property type="entry name" value="Pectin_lyas_fold"/>
</dbReference>
<dbReference type="InterPro" id="IPR011050">
    <property type="entry name" value="Pectin_lyase_fold/virulence"/>
</dbReference>
<keyword evidence="2 4" id="KW-0378">Hydrolase</keyword>
<dbReference type="SUPFAM" id="SSF51126">
    <property type="entry name" value="Pectin lyase-like"/>
    <property type="match status" value="1"/>
</dbReference>